<dbReference type="SUPFAM" id="SSF52255">
    <property type="entry name" value="N5-CAIR mutase (phosphoribosylaminoimidazole carboxylase, PurE)"/>
    <property type="match status" value="1"/>
</dbReference>
<dbReference type="PANTHER" id="PTHR23046:SF2">
    <property type="entry name" value="PHOSPHORIBOSYLAMINOIMIDAZOLE CARBOXYLASE"/>
    <property type="match status" value="1"/>
</dbReference>
<comment type="catalytic activity">
    <reaction evidence="3 4">
        <text>5-carboxyamino-1-(5-phospho-D-ribosyl)imidazole + H(+) = 5-amino-1-(5-phospho-D-ribosyl)imidazole-4-carboxylate</text>
        <dbReference type="Rhea" id="RHEA:13193"/>
        <dbReference type="ChEBI" id="CHEBI:15378"/>
        <dbReference type="ChEBI" id="CHEBI:58730"/>
        <dbReference type="ChEBI" id="CHEBI:77657"/>
        <dbReference type="EC" id="5.4.99.18"/>
    </reaction>
</comment>
<gene>
    <name evidence="3" type="primary">purE</name>
    <name evidence="7" type="ORF">A2519_17300</name>
</gene>
<dbReference type="HAMAP" id="MF_01929">
    <property type="entry name" value="PurE_classI"/>
    <property type="match status" value="1"/>
</dbReference>
<organism evidence="7 8">
    <name type="scientific">Candidatus Raymondbacteria bacterium RIFOXYD12_FULL_49_13</name>
    <dbReference type="NCBI Taxonomy" id="1817890"/>
    <lineage>
        <taxon>Bacteria</taxon>
        <taxon>Raymondiibacteriota</taxon>
    </lineage>
</organism>
<dbReference type="EC" id="5.4.99.18" evidence="3 4"/>
<evidence type="ECO:0000256" key="1">
    <source>
        <dbReference type="ARBA" id="ARBA00022755"/>
    </source>
</evidence>
<dbReference type="GO" id="GO:0006189">
    <property type="term" value="P:'de novo' IMP biosynthetic process"/>
    <property type="evidence" value="ECO:0007669"/>
    <property type="project" value="UniProtKB-UniRule"/>
</dbReference>
<comment type="similarity">
    <text evidence="3">Belongs to the AIR carboxylase family. Class I subfamily.</text>
</comment>
<dbReference type="UniPathway" id="UPA00074">
    <property type="reaction ID" value="UER00943"/>
</dbReference>
<dbReference type="Gene3D" id="3.40.50.1970">
    <property type="match status" value="1"/>
</dbReference>
<dbReference type="NCBIfam" id="TIGR01162">
    <property type="entry name" value="purE"/>
    <property type="match status" value="1"/>
</dbReference>
<dbReference type="AlphaFoldDB" id="A0A1F7EZK9"/>
<dbReference type="GO" id="GO:0034023">
    <property type="term" value="F:5-(carboxyamino)imidazole ribonucleotide mutase activity"/>
    <property type="evidence" value="ECO:0007669"/>
    <property type="project" value="UniProtKB-UniRule"/>
</dbReference>
<feature type="binding site" evidence="3 5">
    <location>
        <position position="12"/>
    </location>
    <ligand>
        <name>substrate</name>
    </ligand>
</feature>
<dbReference type="PIRSF" id="PIRSF001338">
    <property type="entry name" value="AIR_carboxylase"/>
    <property type="match status" value="1"/>
</dbReference>
<evidence type="ECO:0000256" key="2">
    <source>
        <dbReference type="ARBA" id="ARBA00023235"/>
    </source>
</evidence>
<dbReference type="InterPro" id="IPR000031">
    <property type="entry name" value="PurE_dom"/>
</dbReference>
<comment type="function">
    <text evidence="3 4">Catalyzes the conversion of N5-carboxyaminoimidazole ribonucleotide (N5-CAIR) to 4-carboxy-5-aminoimidazole ribonucleotide (CAIR).</text>
</comment>
<proteinExistence type="inferred from homology"/>
<protein>
    <recommendedName>
        <fullName evidence="3 4">N5-carboxyaminoimidazole ribonucleotide mutase</fullName>
        <shortName evidence="3 4">N5-CAIR mutase</shortName>
        <ecNumber evidence="3 4">5.4.99.18</ecNumber>
    </recommendedName>
    <alternativeName>
        <fullName evidence="3">5-(carboxyamino)imidazole ribonucleotide mutase</fullName>
    </alternativeName>
</protein>
<keyword evidence="2 3" id="KW-0413">Isomerase</keyword>
<dbReference type="PANTHER" id="PTHR23046">
    <property type="entry name" value="PHOSPHORIBOSYLAMINOIMIDAZOLE CARBOXYLASE CATALYTIC SUBUNIT"/>
    <property type="match status" value="1"/>
</dbReference>
<reference evidence="7 8" key="1">
    <citation type="journal article" date="2016" name="Nat. Commun.">
        <title>Thousands of microbial genomes shed light on interconnected biogeochemical processes in an aquifer system.</title>
        <authorList>
            <person name="Anantharaman K."/>
            <person name="Brown C.T."/>
            <person name="Hug L.A."/>
            <person name="Sharon I."/>
            <person name="Castelle C.J."/>
            <person name="Probst A.J."/>
            <person name="Thomas B.C."/>
            <person name="Singh A."/>
            <person name="Wilkins M.J."/>
            <person name="Karaoz U."/>
            <person name="Brodie E.L."/>
            <person name="Williams K.H."/>
            <person name="Hubbard S.S."/>
            <person name="Banfield J.F."/>
        </authorList>
    </citation>
    <scope>NUCLEOTIDE SEQUENCE [LARGE SCALE GENOMIC DNA]</scope>
</reference>
<comment type="caution">
    <text evidence="7">The sequence shown here is derived from an EMBL/GenBank/DDBJ whole genome shotgun (WGS) entry which is preliminary data.</text>
</comment>
<dbReference type="SMART" id="SM01001">
    <property type="entry name" value="AIRC"/>
    <property type="match status" value="1"/>
</dbReference>
<dbReference type="EMBL" id="MFYX01000158">
    <property type="protein sequence ID" value="OGJ99829.1"/>
    <property type="molecule type" value="Genomic_DNA"/>
</dbReference>
<accession>A0A1F7EZK9</accession>
<comment type="pathway">
    <text evidence="3 4">Purine metabolism; IMP biosynthesis via de novo pathway; 5-amino-1-(5-phospho-D-ribosyl)imidazole-4-carboxylate from 5-amino-1-(5-phospho-D-ribosyl)imidazole (N5-CAIR route): step 2/2.</text>
</comment>
<evidence type="ECO:0000259" key="6">
    <source>
        <dbReference type="SMART" id="SM01001"/>
    </source>
</evidence>
<evidence type="ECO:0000256" key="5">
    <source>
        <dbReference type="PIRSR" id="PIRSR001338-1"/>
    </source>
</evidence>
<feature type="binding site" evidence="3 5">
    <location>
        <position position="15"/>
    </location>
    <ligand>
        <name>substrate</name>
    </ligand>
</feature>
<evidence type="ECO:0000313" key="7">
    <source>
        <dbReference type="EMBL" id="OGJ99829.1"/>
    </source>
</evidence>
<evidence type="ECO:0000256" key="4">
    <source>
        <dbReference type="PIRNR" id="PIRNR001338"/>
    </source>
</evidence>
<feature type="domain" description="PurE" evidence="6">
    <location>
        <begin position="4"/>
        <end position="153"/>
    </location>
</feature>
<name>A0A1F7EZK9_UNCRA</name>
<dbReference type="Pfam" id="PF00731">
    <property type="entry name" value="AIRC"/>
    <property type="match status" value="1"/>
</dbReference>
<dbReference type="InterPro" id="IPR024694">
    <property type="entry name" value="PurE_prokaryotes"/>
</dbReference>
<evidence type="ECO:0000256" key="3">
    <source>
        <dbReference type="HAMAP-Rule" id="MF_01929"/>
    </source>
</evidence>
<evidence type="ECO:0000313" key="8">
    <source>
        <dbReference type="Proteomes" id="UP000179243"/>
    </source>
</evidence>
<feature type="binding site" evidence="3 5">
    <location>
        <position position="42"/>
    </location>
    <ligand>
        <name>substrate</name>
    </ligand>
</feature>
<dbReference type="InterPro" id="IPR033747">
    <property type="entry name" value="PurE_ClassI"/>
</dbReference>
<dbReference type="Proteomes" id="UP000179243">
    <property type="component" value="Unassembled WGS sequence"/>
</dbReference>
<sequence length="153" mass="15617">MQNPVVSIVLGSKSDEPKIQKCLEALTAYNIPFETNIMSAHRTPKKVAALASGARARGIKVFIAAAGLAAALPGTIAAHTTLPVIGIPLAAGVLNGTDALYAIVQMPPGIPVATVGIDNGANAAHLAAQILAVENGEISRKIAEFRAGFGDDQ</sequence>
<keyword evidence="1 3" id="KW-0658">Purine biosynthesis</keyword>